<dbReference type="Proteomes" id="UP000533598">
    <property type="component" value="Unassembled WGS sequence"/>
</dbReference>
<dbReference type="PANTHER" id="PTHR38113">
    <property type="match status" value="1"/>
</dbReference>
<evidence type="ECO:0000259" key="1">
    <source>
        <dbReference type="Pfam" id="PF10056"/>
    </source>
</evidence>
<comment type="caution">
    <text evidence="2">The sequence shown here is derived from an EMBL/GenBank/DDBJ whole genome shotgun (WGS) entry which is preliminary data.</text>
</comment>
<dbReference type="Pfam" id="PF10056">
    <property type="entry name" value="DUF2293"/>
    <property type="match status" value="1"/>
</dbReference>
<accession>A0A7W7CIB1</accession>
<organism evidence="2 3">
    <name type="scientific">Crossiella cryophila</name>
    <dbReference type="NCBI Taxonomy" id="43355"/>
    <lineage>
        <taxon>Bacteria</taxon>
        <taxon>Bacillati</taxon>
        <taxon>Actinomycetota</taxon>
        <taxon>Actinomycetes</taxon>
        <taxon>Pseudonocardiales</taxon>
        <taxon>Pseudonocardiaceae</taxon>
        <taxon>Crossiella</taxon>
    </lineage>
</organism>
<dbReference type="InterPro" id="IPR018744">
    <property type="entry name" value="DUF2293"/>
</dbReference>
<gene>
    <name evidence="2" type="ORF">HNR67_007866</name>
</gene>
<reference evidence="2 3" key="1">
    <citation type="submission" date="2020-08" db="EMBL/GenBank/DDBJ databases">
        <title>Sequencing the genomes of 1000 actinobacteria strains.</title>
        <authorList>
            <person name="Klenk H.-P."/>
        </authorList>
    </citation>
    <scope>NUCLEOTIDE SEQUENCE [LARGE SCALE GENOMIC DNA]</scope>
    <source>
        <strain evidence="2 3">DSM 44230</strain>
    </source>
</reference>
<sequence>MVQAVKSKLERRVAEAAVALLAKKKFVSPVLVLNRLGWLTDRRIDDWEQGRIGSLAEAMTVPPDKVDAALGLLEHWARQQGLTTEVVDYVAATRDRRPLRFTGSGPSSAERRFSTHWLAAGLSQAQRDRVVQRQKSAPDLVVLRAEGGWVCADCGGSDTYQFVEENRPYCLECADLYHLVFLPAGDATLTRRAKKASTLSAVVQRFNRSRKRFDRLGLLVEESALEAAEEQCFADAEVRSRRRERDAVRRGEQDLEFQDRLAAEILRLFPGCAPARAEAIARHAGARSSGRVGRSAAGQALDEGATRRAVIASIRHEDTGYDAMLMAGVPRTVARERIRDTIDDVLDRWVSGVR</sequence>
<protein>
    <recommendedName>
        <fullName evidence="1">DUF2293 domain-containing protein</fullName>
    </recommendedName>
</protein>
<feature type="domain" description="DUF2293" evidence="1">
    <location>
        <begin position="265"/>
        <end position="349"/>
    </location>
</feature>
<evidence type="ECO:0000313" key="3">
    <source>
        <dbReference type="Proteomes" id="UP000533598"/>
    </source>
</evidence>
<evidence type="ECO:0000313" key="2">
    <source>
        <dbReference type="EMBL" id="MBB4681748.1"/>
    </source>
</evidence>
<keyword evidence="3" id="KW-1185">Reference proteome</keyword>
<dbReference type="AlphaFoldDB" id="A0A7W7CIB1"/>
<dbReference type="PANTHER" id="PTHR38113:SF2">
    <property type="entry name" value="DUF2293 DOMAIN-CONTAINING PROTEIN"/>
    <property type="match status" value="1"/>
</dbReference>
<name>A0A7W7CIB1_9PSEU</name>
<proteinExistence type="predicted"/>
<dbReference type="EMBL" id="JACHMH010000001">
    <property type="protein sequence ID" value="MBB4681748.1"/>
    <property type="molecule type" value="Genomic_DNA"/>
</dbReference>
<dbReference type="RefSeq" id="WP_185008554.1">
    <property type="nucleotide sequence ID" value="NZ_BAAAUI010000014.1"/>
</dbReference>